<dbReference type="PROSITE" id="PS50109">
    <property type="entry name" value="HIS_KIN"/>
    <property type="match status" value="1"/>
</dbReference>
<keyword evidence="7 8" id="KW-0472">Membrane</keyword>
<dbReference type="InterPro" id="IPR006189">
    <property type="entry name" value="CHASE_dom"/>
</dbReference>
<dbReference type="NCBIfam" id="TIGR00229">
    <property type="entry name" value="sensory_box"/>
    <property type="match status" value="1"/>
</dbReference>
<evidence type="ECO:0000259" key="10">
    <source>
        <dbReference type="PROSITE" id="PS50112"/>
    </source>
</evidence>
<evidence type="ECO:0000313" key="13">
    <source>
        <dbReference type="EMBL" id="MTW10821.1"/>
    </source>
</evidence>
<dbReference type="Gene3D" id="3.30.565.10">
    <property type="entry name" value="Histidine kinase-like ATPase, C-terminal domain"/>
    <property type="match status" value="1"/>
</dbReference>
<feature type="domain" description="PAS" evidence="10">
    <location>
        <begin position="371"/>
        <end position="397"/>
    </location>
</feature>
<feature type="domain" description="Histidine kinase" evidence="9">
    <location>
        <begin position="524"/>
        <end position="756"/>
    </location>
</feature>
<evidence type="ECO:0000256" key="5">
    <source>
        <dbReference type="ARBA" id="ARBA00022692"/>
    </source>
</evidence>
<evidence type="ECO:0000259" key="9">
    <source>
        <dbReference type="PROSITE" id="PS50109"/>
    </source>
</evidence>
<dbReference type="SUPFAM" id="SSF55785">
    <property type="entry name" value="PYP-like sensor domain (PAS domain)"/>
    <property type="match status" value="1"/>
</dbReference>
<keyword evidence="14" id="KW-1185">Reference proteome</keyword>
<accession>A0A6L6QF90</accession>
<dbReference type="SMART" id="SM00387">
    <property type="entry name" value="HATPase_c"/>
    <property type="match status" value="1"/>
</dbReference>
<dbReference type="Gene3D" id="3.30.450.20">
    <property type="entry name" value="PAS domain"/>
    <property type="match status" value="1"/>
</dbReference>
<sequence>MRIHGYLAFIVGICVTVWVCLFVMNVQDRQASEAFQRDTQKIARDTQTRLQTYFDMLLSIKGVFAVHENVTRVEFSRYVRELDLKRRYPGFQAIQFVRRVRSAQLDAYTAFIRADDSLQSGGYPDYKVHPASVRPEHFIIEYNEPMKGNENAFGLDLAALPPHYKALQLGAATGRIVATERITLVQDASGQPGFVARSPIYRRGASLLTVEERDAALVGFVAIVFRVNDLMSETIDSPMLRQLYVSIHDAGYASDGAKELPSDDNLMFDSFGKLGSGKRLPALAGLDVKIPLDVGERRWIMHFEGHASEHYSRDSMLIWVIALAGFTISALIGAQIMTLSRRRALAKKLRVTADELRALQDSAIVGIGLFANGVIVRCNSGLEEMMGYHPGELAGRSCAVLTGGHHDPFACVSDGTSMHFELELVSAQGKKLWCMVNGRMLDQSEPRKGCVWVIIDITERKQAEAALVDTKHGLERSLNELALQKSNVELAHKDLSAVLLTLKQAQASLITSEKMASLGALVAGIAHELNTPIGNSLLTATALSDMCKEFERQLGEGGIKRSALDTHLKDARMACSIITNSLTRAADLIHSFKQVAVDQTSDKRRSFNLSGVVHDTLATYSAQLRRANCEVKVAMPETLNFISYPGSVAQVLGNLIQNALLHAFEGRESGRIVINVTEVDAHSVELRFADDGVGMNARTLRQVYDPFFTTKLGQGGSGLGMNIVYNLVTGVLRGTIQVESEPGKGTVVILVLPRKVPAREEMAENDLLHMQ</sequence>
<keyword evidence="4" id="KW-0597">Phosphoprotein</keyword>
<proteinExistence type="predicted"/>
<dbReference type="Proteomes" id="UP000472320">
    <property type="component" value="Unassembled WGS sequence"/>
</dbReference>
<dbReference type="GO" id="GO:0016020">
    <property type="term" value="C:membrane"/>
    <property type="evidence" value="ECO:0007669"/>
    <property type="project" value="UniProtKB-SubCell"/>
</dbReference>
<comment type="caution">
    <text evidence="13">The sequence shown here is derived from an EMBL/GenBank/DDBJ whole genome shotgun (WGS) entry which is preliminary data.</text>
</comment>
<dbReference type="Gene3D" id="1.10.287.130">
    <property type="match status" value="1"/>
</dbReference>
<dbReference type="PROSITE" id="PS50113">
    <property type="entry name" value="PAC"/>
    <property type="match status" value="1"/>
</dbReference>
<evidence type="ECO:0000313" key="14">
    <source>
        <dbReference type="Proteomes" id="UP000472320"/>
    </source>
</evidence>
<feature type="domain" description="PAC" evidence="11">
    <location>
        <begin position="418"/>
        <end position="469"/>
    </location>
</feature>
<gene>
    <name evidence="13" type="ORF">GM658_09410</name>
</gene>
<feature type="transmembrane region" description="Helical" evidence="8">
    <location>
        <begin position="316"/>
        <end position="337"/>
    </location>
</feature>
<dbReference type="SUPFAM" id="SSF55874">
    <property type="entry name" value="ATPase domain of HSP90 chaperone/DNA topoisomerase II/histidine kinase"/>
    <property type="match status" value="1"/>
</dbReference>
<dbReference type="SMART" id="SM01079">
    <property type="entry name" value="CHASE"/>
    <property type="match status" value="1"/>
</dbReference>
<evidence type="ECO:0000259" key="11">
    <source>
        <dbReference type="PROSITE" id="PS50113"/>
    </source>
</evidence>
<dbReference type="InterPro" id="IPR003594">
    <property type="entry name" value="HATPase_dom"/>
</dbReference>
<evidence type="ECO:0000256" key="1">
    <source>
        <dbReference type="ARBA" id="ARBA00000085"/>
    </source>
</evidence>
<keyword evidence="6 8" id="KW-1133">Transmembrane helix</keyword>
<dbReference type="InterPro" id="IPR000014">
    <property type="entry name" value="PAS"/>
</dbReference>
<protein>
    <recommendedName>
        <fullName evidence="3">histidine kinase</fullName>
        <ecNumber evidence="3">2.7.13.3</ecNumber>
    </recommendedName>
</protein>
<comment type="catalytic activity">
    <reaction evidence="1">
        <text>ATP + protein L-histidine = ADP + protein N-phospho-L-histidine.</text>
        <dbReference type="EC" id="2.7.13.3"/>
    </reaction>
</comment>
<dbReference type="InterPro" id="IPR036890">
    <property type="entry name" value="HATPase_C_sf"/>
</dbReference>
<reference evidence="13 14" key="1">
    <citation type="submission" date="2019-11" db="EMBL/GenBank/DDBJ databases">
        <title>Type strains purchased from KCTC, JCM and DSMZ.</title>
        <authorList>
            <person name="Lu H."/>
        </authorList>
    </citation>
    <scope>NUCLEOTIDE SEQUENCE [LARGE SCALE GENOMIC DNA]</scope>
    <source>
        <strain evidence="13 14">JCM 31587</strain>
    </source>
</reference>
<dbReference type="OrthoDB" id="9812260at2"/>
<dbReference type="AlphaFoldDB" id="A0A6L6QF90"/>
<dbReference type="CDD" id="cd00130">
    <property type="entry name" value="PAS"/>
    <property type="match status" value="1"/>
</dbReference>
<dbReference type="RefSeq" id="WP_155453768.1">
    <property type="nucleotide sequence ID" value="NZ_WNKX01000006.1"/>
</dbReference>
<evidence type="ECO:0000259" key="12">
    <source>
        <dbReference type="PROSITE" id="PS50839"/>
    </source>
</evidence>
<feature type="transmembrane region" description="Helical" evidence="8">
    <location>
        <begin position="7"/>
        <end position="26"/>
    </location>
</feature>
<name>A0A6L6QF90_9BURK</name>
<dbReference type="PRINTS" id="PR00344">
    <property type="entry name" value="BCTRLSENSOR"/>
</dbReference>
<dbReference type="Gene3D" id="3.30.450.350">
    <property type="entry name" value="CHASE domain"/>
    <property type="match status" value="1"/>
</dbReference>
<evidence type="ECO:0000256" key="7">
    <source>
        <dbReference type="ARBA" id="ARBA00023136"/>
    </source>
</evidence>
<evidence type="ECO:0000256" key="3">
    <source>
        <dbReference type="ARBA" id="ARBA00012438"/>
    </source>
</evidence>
<evidence type="ECO:0000256" key="4">
    <source>
        <dbReference type="ARBA" id="ARBA00022553"/>
    </source>
</evidence>
<dbReference type="InterPro" id="IPR005467">
    <property type="entry name" value="His_kinase_dom"/>
</dbReference>
<dbReference type="InterPro" id="IPR035965">
    <property type="entry name" value="PAS-like_dom_sf"/>
</dbReference>
<dbReference type="Pfam" id="PF13426">
    <property type="entry name" value="PAS_9"/>
    <property type="match status" value="1"/>
</dbReference>
<keyword evidence="5 8" id="KW-0812">Transmembrane</keyword>
<dbReference type="InterPro" id="IPR004358">
    <property type="entry name" value="Sig_transdc_His_kin-like_C"/>
</dbReference>
<dbReference type="InterPro" id="IPR003661">
    <property type="entry name" value="HisK_dim/P_dom"/>
</dbReference>
<dbReference type="InterPro" id="IPR042240">
    <property type="entry name" value="CHASE_sf"/>
</dbReference>
<dbReference type="GO" id="GO:0000155">
    <property type="term" value="F:phosphorelay sensor kinase activity"/>
    <property type="evidence" value="ECO:0007669"/>
    <property type="project" value="InterPro"/>
</dbReference>
<evidence type="ECO:0000256" key="6">
    <source>
        <dbReference type="ARBA" id="ARBA00022989"/>
    </source>
</evidence>
<dbReference type="CDD" id="cd00082">
    <property type="entry name" value="HisKA"/>
    <property type="match status" value="1"/>
</dbReference>
<organism evidence="13 14">
    <name type="scientific">Massilia eburnea</name>
    <dbReference type="NCBI Taxonomy" id="1776165"/>
    <lineage>
        <taxon>Bacteria</taxon>
        <taxon>Pseudomonadati</taxon>
        <taxon>Pseudomonadota</taxon>
        <taxon>Betaproteobacteria</taxon>
        <taxon>Burkholderiales</taxon>
        <taxon>Oxalobacteraceae</taxon>
        <taxon>Telluria group</taxon>
        <taxon>Massilia</taxon>
    </lineage>
</organism>
<dbReference type="Pfam" id="PF02518">
    <property type="entry name" value="HATPase_c"/>
    <property type="match status" value="1"/>
</dbReference>
<feature type="domain" description="CHASE" evidence="12">
    <location>
        <begin position="66"/>
        <end position="243"/>
    </location>
</feature>
<dbReference type="PROSITE" id="PS50112">
    <property type="entry name" value="PAS"/>
    <property type="match status" value="1"/>
</dbReference>
<dbReference type="InterPro" id="IPR000700">
    <property type="entry name" value="PAS-assoc_C"/>
</dbReference>
<dbReference type="Pfam" id="PF03924">
    <property type="entry name" value="CHASE"/>
    <property type="match status" value="1"/>
</dbReference>
<dbReference type="EC" id="2.7.13.3" evidence="3"/>
<dbReference type="PANTHER" id="PTHR43065:SF47">
    <property type="match status" value="1"/>
</dbReference>
<dbReference type="PROSITE" id="PS50839">
    <property type="entry name" value="CHASE"/>
    <property type="match status" value="1"/>
</dbReference>
<evidence type="ECO:0000256" key="8">
    <source>
        <dbReference type="SAM" id="Phobius"/>
    </source>
</evidence>
<evidence type="ECO:0000256" key="2">
    <source>
        <dbReference type="ARBA" id="ARBA00004370"/>
    </source>
</evidence>
<comment type="subcellular location">
    <subcellularLocation>
        <location evidence="2">Membrane</location>
    </subcellularLocation>
</comment>
<dbReference type="PANTHER" id="PTHR43065">
    <property type="entry name" value="SENSOR HISTIDINE KINASE"/>
    <property type="match status" value="1"/>
</dbReference>
<dbReference type="EMBL" id="WNKX01000006">
    <property type="protein sequence ID" value="MTW10821.1"/>
    <property type="molecule type" value="Genomic_DNA"/>
</dbReference>